<sequence>MENNQSVEGQFLTPDRPASHENSYDSGKGSDITTPTDDRTNSSPVNAVHNTPAIVKLRKATEEFHTFSPSDNILSPCTQKLFANQIRGKKSASHPLNILRMKQQQMFPSNQNDNKN</sequence>
<dbReference type="Proteomes" id="UP000035681">
    <property type="component" value="Unplaced"/>
</dbReference>
<organism evidence="3">
    <name type="scientific">Strongyloides stercoralis</name>
    <name type="common">Threadworm</name>
    <dbReference type="NCBI Taxonomy" id="6248"/>
    <lineage>
        <taxon>Eukaryota</taxon>
        <taxon>Metazoa</taxon>
        <taxon>Ecdysozoa</taxon>
        <taxon>Nematoda</taxon>
        <taxon>Chromadorea</taxon>
        <taxon>Rhabditida</taxon>
        <taxon>Tylenchina</taxon>
        <taxon>Panagrolaimomorpha</taxon>
        <taxon>Strongyloidoidea</taxon>
        <taxon>Strongyloididae</taxon>
        <taxon>Strongyloides</taxon>
    </lineage>
</organism>
<protein>
    <submittedName>
        <fullName evidence="3 4">Uncharacterized protein</fullName>
    </submittedName>
</protein>
<dbReference type="WBParaSite" id="SSTP_0001160200.1">
    <property type="protein sequence ID" value="SSTP_0001160200.1"/>
    <property type="gene ID" value="SSTP_0001160200"/>
</dbReference>
<dbReference type="Pfam" id="PF05032">
    <property type="entry name" value="Spo12"/>
    <property type="match status" value="1"/>
</dbReference>
<evidence type="ECO:0000256" key="1">
    <source>
        <dbReference type="SAM" id="MobiDB-lite"/>
    </source>
</evidence>
<dbReference type="WBParaSite" id="TCONS_00000522.p1">
    <property type="protein sequence ID" value="TCONS_00000522.p1"/>
    <property type="gene ID" value="XLOC_000527"/>
</dbReference>
<name>A0A0K0EQ73_STRER</name>
<dbReference type="InterPro" id="IPR007727">
    <property type="entry name" value="Spo12"/>
</dbReference>
<reference evidence="3" key="1">
    <citation type="submission" date="2015-08" db="UniProtKB">
        <authorList>
            <consortium name="WormBaseParasite"/>
        </authorList>
    </citation>
    <scope>IDENTIFICATION</scope>
</reference>
<feature type="compositionally biased region" description="Polar residues" evidence="1">
    <location>
        <begin position="24"/>
        <end position="49"/>
    </location>
</feature>
<evidence type="ECO:0000313" key="3">
    <source>
        <dbReference type="WBParaSite" id="SSTP_0001160200.1"/>
    </source>
</evidence>
<keyword evidence="2" id="KW-1185">Reference proteome</keyword>
<feature type="region of interest" description="Disordered" evidence="1">
    <location>
        <begin position="1"/>
        <end position="50"/>
    </location>
</feature>
<evidence type="ECO:0000313" key="4">
    <source>
        <dbReference type="WBParaSite" id="TCONS_00000522.p1"/>
    </source>
</evidence>
<evidence type="ECO:0000313" key="2">
    <source>
        <dbReference type="Proteomes" id="UP000035681"/>
    </source>
</evidence>
<dbReference type="AlphaFoldDB" id="A0A0K0EQ73"/>
<proteinExistence type="predicted"/>
<accession>A0A0K0EQ73</accession>